<dbReference type="OrthoDB" id="10253115at2759"/>
<feature type="region of interest" description="Disordered" evidence="3">
    <location>
        <begin position="549"/>
        <end position="586"/>
    </location>
</feature>
<dbReference type="InterPro" id="IPR020845">
    <property type="entry name" value="AMP-binding_CS"/>
</dbReference>
<dbReference type="GO" id="GO:0019748">
    <property type="term" value="P:secondary metabolic process"/>
    <property type="evidence" value="ECO:0007669"/>
    <property type="project" value="TreeGrafter"/>
</dbReference>
<feature type="domain" description="AMP-binding enzyme C-terminal" evidence="5">
    <location>
        <begin position="455"/>
        <end position="536"/>
    </location>
</feature>
<proteinExistence type="inferred from homology"/>
<evidence type="ECO:0000313" key="7">
    <source>
        <dbReference type="Proteomes" id="UP001149813"/>
    </source>
</evidence>
<gene>
    <name evidence="6" type="ORF">LPJ53_000833</name>
</gene>
<dbReference type="PROSITE" id="PS00455">
    <property type="entry name" value="AMP_BINDING"/>
    <property type="match status" value="1"/>
</dbReference>
<dbReference type="SUPFAM" id="SSF56801">
    <property type="entry name" value="Acetyl-CoA synthetase-like"/>
    <property type="match status" value="1"/>
</dbReference>
<feature type="compositionally biased region" description="Low complexity" evidence="3">
    <location>
        <begin position="551"/>
        <end position="567"/>
    </location>
</feature>
<name>A0A9W7Y189_9FUNG</name>
<sequence length="586" mass="62777">MIFPSTLPPITTPDSNLVTYVFTQSAQHAMPTHPVFVDSLSSSMLTLQDLQQKTLQLAHGLHTRLGIQRGDTVAIFAANSIYYPLAAYAIVALGAVCSPANPQYTPRELAHQLESSGCSLVVVGDGMRDKVEEALRLCGRSGFVQVLMMDEGRRGGEQSMFSYMREDAVYEILPREGGYLRTPAYLCYSSGTTGRPKGVLLTHGNMIANAQQINQIKTLDSRQGQGQGQGERRSEVFLGLAPFCHAYGLSYVLHSSVALGGTIVVMARYSFAHFLRAVERHRITYGYLVPPIICALSKDPLVDQHDLSSMRTVLSGGATLSAKLIEAAQQRLPGMRVLQGYGMSEMSPAMTMLATSHDNPASIGILMPSCDAKVLDADTDQPLAGPGQTGELCFRGPNVMLGYLANPQATRELIDSDGFVHTGDIGHIDAQGFFYITDRKKEIIKYKGFQVAPSELEGMLAEHPDVEDAAVMPVYDDAQATEMPRAYIVLREGGEGGREERAGKVVAWINARVAAYKKLRGGYVLVDSIPRSPAGKIIRASLRNIEHVDAGSATSGSGRGSSSSSGSGSSGGSEPPAPTASVSSVA</sequence>
<accession>A0A9W7Y189</accession>
<dbReference type="AlphaFoldDB" id="A0A9W7Y189"/>
<dbReference type="InterPro" id="IPR042099">
    <property type="entry name" value="ANL_N_sf"/>
</dbReference>
<evidence type="ECO:0008006" key="8">
    <source>
        <dbReference type="Google" id="ProtNLM"/>
    </source>
</evidence>
<dbReference type="Pfam" id="PF13193">
    <property type="entry name" value="AMP-binding_C"/>
    <property type="match status" value="1"/>
</dbReference>
<evidence type="ECO:0000256" key="2">
    <source>
        <dbReference type="ARBA" id="ARBA00022598"/>
    </source>
</evidence>
<evidence type="ECO:0000259" key="4">
    <source>
        <dbReference type="Pfam" id="PF00501"/>
    </source>
</evidence>
<evidence type="ECO:0000259" key="5">
    <source>
        <dbReference type="Pfam" id="PF13193"/>
    </source>
</evidence>
<dbReference type="Proteomes" id="UP001149813">
    <property type="component" value="Unassembled WGS sequence"/>
</dbReference>
<feature type="domain" description="AMP-dependent synthetase/ligase" evidence="4">
    <location>
        <begin position="28"/>
        <end position="404"/>
    </location>
</feature>
<evidence type="ECO:0000313" key="6">
    <source>
        <dbReference type="EMBL" id="KAJ1724979.1"/>
    </source>
</evidence>
<dbReference type="PANTHER" id="PTHR24096:SF149">
    <property type="entry name" value="AMP-BINDING DOMAIN-CONTAINING PROTEIN-RELATED"/>
    <property type="match status" value="1"/>
</dbReference>
<reference evidence="6" key="1">
    <citation type="submission" date="2022-07" db="EMBL/GenBank/DDBJ databases">
        <title>Phylogenomic reconstructions and comparative analyses of Kickxellomycotina fungi.</title>
        <authorList>
            <person name="Reynolds N.K."/>
            <person name="Stajich J.E."/>
            <person name="Barry K."/>
            <person name="Grigoriev I.V."/>
            <person name="Crous P."/>
            <person name="Smith M.E."/>
        </authorList>
    </citation>
    <scope>NUCLEOTIDE SEQUENCE</scope>
    <source>
        <strain evidence="6">NBRC 32514</strain>
    </source>
</reference>
<comment type="similarity">
    <text evidence="1">Belongs to the ATP-dependent AMP-binding enzyme family.</text>
</comment>
<dbReference type="GO" id="GO:0016405">
    <property type="term" value="F:CoA-ligase activity"/>
    <property type="evidence" value="ECO:0007669"/>
    <property type="project" value="TreeGrafter"/>
</dbReference>
<dbReference type="InterPro" id="IPR045851">
    <property type="entry name" value="AMP-bd_C_sf"/>
</dbReference>
<dbReference type="Pfam" id="PF00501">
    <property type="entry name" value="AMP-binding"/>
    <property type="match status" value="1"/>
</dbReference>
<dbReference type="Gene3D" id="3.40.50.12780">
    <property type="entry name" value="N-terminal domain of ligase-like"/>
    <property type="match status" value="1"/>
</dbReference>
<dbReference type="Gene3D" id="3.30.300.30">
    <property type="match status" value="1"/>
</dbReference>
<dbReference type="CDD" id="cd05911">
    <property type="entry name" value="Firefly_Luc_like"/>
    <property type="match status" value="1"/>
</dbReference>
<dbReference type="PANTHER" id="PTHR24096">
    <property type="entry name" value="LONG-CHAIN-FATTY-ACID--COA LIGASE"/>
    <property type="match status" value="1"/>
</dbReference>
<keyword evidence="7" id="KW-1185">Reference proteome</keyword>
<evidence type="ECO:0000256" key="1">
    <source>
        <dbReference type="ARBA" id="ARBA00006432"/>
    </source>
</evidence>
<comment type="caution">
    <text evidence="6">The sequence shown here is derived from an EMBL/GenBank/DDBJ whole genome shotgun (WGS) entry which is preliminary data.</text>
</comment>
<protein>
    <recommendedName>
        <fullName evidence="8">Acetyl-CoA synthetase-like protein</fullName>
    </recommendedName>
</protein>
<dbReference type="EMBL" id="JANBOJ010000016">
    <property type="protein sequence ID" value="KAJ1724979.1"/>
    <property type="molecule type" value="Genomic_DNA"/>
</dbReference>
<dbReference type="InterPro" id="IPR000873">
    <property type="entry name" value="AMP-dep_synth/lig_dom"/>
</dbReference>
<keyword evidence="2" id="KW-0436">Ligase</keyword>
<dbReference type="InterPro" id="IPR025110">
    <property type="entry name" value="AMP-bd_C"/>
</dbReference>
<organism evidence="6 7">
    <name type="scientific">Coemansia erecta</name>
    <dbReference type="NCBI Taxonomy" id="147472"/>
    <lineage>
        <taxon>Eukaryota</taxon>
        <taxon>Fungi</taxon>
        <taxon>Fungi incertae sedis</taxon>
        <taxon>Zoopagomycota</taxon>
        <taxon>Kickxellomycotina</taxon>
        <taxon>Kickxellomycetes</taxon>
        <taxon>Kickxellales</taxon>
        <taxon>Kickxellaceae</taxon>
        <taxon>Coemansia</taxon>
    </lineage>
</organism>
<evidence type="ECO:0000256" key="3">
    <source>
        <dbReference type="SAM" id="MobiDB-lite"/>
    </source>
</evidence>